<evidence type="ECO:0000313" key="3">
    <source>
        <dbReference type="Proteomes" id="UP001150569"/>
    </source>
</evidence>
<protein>
    <recommendedName>
        <fullName evidence="4">RxLR effector protein</fullName>
    </recommendedName>
</protein>
<dbReference type="AlphaFoldDB" id="A0A9W8DSJ9"/>
<evidence type="ECO:0000256" key="1">
    <source>
        <dbReference type="SAM" id="SignalP"/>
    </source>
</evidence>
<evidence type="ECO:0000313" key="2">
    <source>
        <dbReference type="EMBL" id="KAJ1921121.1"/>
    </source>
</evidence>
<proteinExistence type="predicted"/>
<accession>A0A9W8DSJ9</accession>
<reference evidence="2" key="1">
    <citation type="submission" date="2022-07" db="EMBL/GenBank/DDBJ databases">
        <title>Phylogenomic reconstructions and comparative analyses of Kickxellomycotina fungi.</title>
        <authorList>
            <person name="Reynolds N.K."/>
            <person name="Stajich J.E."/>
            <person name="Barry K."/>
            <person name="Grigoriev I.V."/>
            <person name="Crous P."/>
            <person name="Smith M.E."/>
        </authorList>
    </citation>
    <scope>NUCLEOTIDE SEQUENCE</scope>
    <source>
        <strain evidence="2">RSA 861</strain>
    </source>
</reference>
<comment type="caution">
    <text evidence="2">The sequence shown here is derived from an EMBL/GenBank/DDBJ whole genome shotgun (WGS) entry which is preliminary data.</text>
</comment>
<keyword evidence="1" id="KW-0732">Signal</keyword>
<sequence length="90" mass="9763">MQLNLTFIVVLATVGLQLMAGTVVASERKRIPLSVRMAKSFKEHPEANKEFFKAVGEAASSIASGKPSGATIKRVFETSKTLQNLNKSKK</sequence>
<feature type="signal peptide" evidence="1">
    <location>
        <begin position="1"/>
        <end position="25"/>
    </location>
</feature>
<organism evidence="2 3">
    <name type="scientific">Tieghemiomyces parasiticus</name>
    <dbReference type="NCBI Taxonomy" id="78921"/>
    <lineage>
        <taxon>Eukaryota</taxon>
        <taxon>Fungi</taxon>
        <taxon>Fungi incertae sedis</taxon>
        <taxon>Zoopagomycota</taxon>
        <taxon>Kickxellomycotina</taxon>
        <taxon>Dimargaritomycetes</taxon>
        <taxon>Dimargaritales</taxon>
        <taxon>Dimargaritaceae</taxon>
        <taxon>Tieghemiomyces</taxon>
    </lineage>
</organism>
<evidence type="ECO:0008006" key="4">
    <source>
        <dbReference type="Google" id="ProtNLM"/>
    </source>
</evidence>
<feature type="chain" id="PRO_5040795847" description="RxLR effector protein" evidence="1">
    <location>
        <begin position="26"/>
        <end position="90"/>
    </location>
</feature>
<dbReference type="Proteomes" id="UP001150569">
    <property type="component" value="Unassembled WGS sequence"/>
</dbReference>
<name>A0A9W8DSJ9_9FUNG</name>
<keyword evidence="3" id="KW-1185">Reference proteome</keyword>
<gene>
    <name evidence="2" type="ORF">IWQ60_006838</name>
</gene>
<dbReference type="EMBL" id="JANBPT010000426">
    <property type="protein sequence ID" value="KAJ1921121.1"/>
    <property type="molecule type" value="Genomic_DNA"/>
</dbReference>